<dbReference type="SUPFAM" id="SSF52343">
    <property type="entry name" value="Ferredoxin reductase-like, C-terminal NADP-linked domain"/>
    <property type="match status" value="1"/>
</dbReference>
<dbReference type="Pfam" id="PF10418">
    <property type="entry name" value="DHODB_Fe-S_bind"/>
    <property type="match status" value="1"/>
</dbReference>
<evidence type="ECO:0000256" key="1">
    <source>
        <dbReference type="ARBA" id="ARBA00022448"/>
    </source>
</evidence>
<dbReference type="GO" id="GO:0051537">
    <property type="term" value="F:2 iron, 2 sulfur cluster binding"/>
    <property type="evidence" value="ECO:0007669"/>
    <property type="project" value="UniProtKB-KW"/>
</dbReference>
<dbReference type="InterPro" id="IPR037117">
    <property type="entry name" value="Dihydroorotate_DH_ele_sf"/>
</dbReference>
<evidence type="ECO:0000256" key="7">
    <source>
        <dbReference type="ARBA" id="ARBA00023004"/>
    </source>
</evidence>
<dbReference type="GO" id="GO:0050660">
    <property type="term" value="F:flavin adenine dinucleotide binding"/>
    <property type="evidence" value="ECO:0007669"/>
    <property type="project" value="InterPro"/>
</dbReference>
<dbReference type="GO" id="GO:0006221">
    <property type="term" value="P:pyrimidine nucleotide biosynthetic process"/>
    <property type="evidence" value="ECO:0007669"/>
    <property type="project" value="InterPro"/>
</dbReference>
<dbReference type="PANTHER" id="PTHR43513">
    <property type="entry name" value="DIHYDROOROTATE DEHYDROGENASE B (NAD(+)), ELECTRON TRANSFER SUBUNIT"/>
    <property type="match status" value="1"/>
</dbReference>
<comment type="caution">
    <text evidence="11">The sequence shown here is derived from an EMBL/GenBank/DDBJ whole genome shotgun (WGS) entry which is preliminary data.</text>
</comment>
<evidence type="ECO:0000256" key="9">
    <source>
        <dbReference type="ARBA" id="ARBA00034078"/>
    </source>
</evidence>
<dbReference type="Gene3D" id="2.10.240.10">
    <property type="entry name" value="Dihydroorotate dehydrogenase, electron transfer subunit"/>
    <property type="match status" value="1"/>
</dbReference>
<evidence type="ECO:0000256" key="8">
    <source>
        <dbReference type="ARBA" id="ARBA00023014"/>
    </source>
</evidence>
<keyword evidence="1" id="KW-0813">Transport</keyword>
<evidence type="ECO:0000256" key="2">
    <source>
        <dbReference type="ARBA" id="ARBA00022630"/>
    </source>
</evidence>
<keyword evidence="8" id="KW-0411">Iron-sulfur</keyword>
<feature type="domain" description="FAD-binding FR-type" evidence="10">
    <location>
        <begin position="7"/>
        <end position="114"/>
    </location>
</feature>
<evidence type="ECO:0000313" key="11">
    <source>
        <dbReference type="EMBL" id="KUG22464.1"/>
    </source>
</evidence>
<keyword evidence="3" id="KW-0001">2Fe-2S</keyword>
<dbReference type="InterPro" id="IPR039261">
    <property type="entry name" value="FNR_nucleotide-bd"/>
</dbReference>
<dbReference type="InterPro" id="IPR012165">
    <property type="entry name" value="Cyt_c3_hydrogenase_gsu"/>
</dbReference>
<dbReference type="InterPro" id="IPR008333">
    <property type="entry name" value="Cbr1-like_FAD-bd_dom"/>
</dbReference>
<sequence length="286" mass="31666">MSENNPYIPMPVEIVKIIDEVNTHDIKSFRLKFLSKEDEAKFKYLPGQFSELSIYGKGESPIGIASSPTEPGYVEFTVQRAGAIQPGLVTAALHDMDEGAKIGLRGPLGNSWPIEFLEKKNIVVVGGGFAFTTLRSLINYMLHKDNRSRFGEITVIYGARTPGLLLYKDELAAWEKRDDIKTIITVDKGDETWKGREGFVPAVCKEVAPSPKNAVAVICGPPIMIKFTLPVFFDLGFSKENILTSLEMRMKCGIGKCGRCNVGFKYVCSDGPVFSLAELDELPRDF</sequence>
<dbReference type="Pfam" id="PF00970">
    <property type="entry name" value="FAD_binding_6"/>
    <property type="match status" value="1"/>
</dbReference>
<evidence type="ECO:0000256" key="4">
    <source>
        <dbReference type="ARBA" id="ARBA00022723"/>
    </source>
</evidence>
<evidence type="ECO:0000256" key="5">
    <source>
        <dbReference type="ARBA" id="ARBA00022827"/>
    </source>
</evidence>
<dbReference type="GO" id="GO:0016491">
    <property type="term" value="F:oxidoreductase activity"/>
    <property type="evidence" value="ECO:0007669"/>
    <property type="project" value="InterPro"/>
</dbReference>
<accession>A0A0W8FNL0</accession>
<dbReference type="PROSITE" id="PS51384">
    <property type="entry name" value="FAD_FR"/>
    <property type="match status" value="1"/>
</dbReference>
<keyword evidence="2" id="KW-0285">Flavoprotein</keyword>
<dbReference type="Pfam" id="PF00175">
    <property type="entry name" value="NAD_binding_1"/>
    <property type="match status" value="1"/>
</dbReference>
<dbReference type="InterPro" id="IPR001433">
    <property type="entry name" value="OxRdtase_FAD/NAD-bd"/>
</dbReference>
<dbReference type="PANTHER" id="PTHR43513:SF1">
    <property type="entry name" value="ANAEROBIC SULFITE REDUCTASE SUBUNIT B"/>
    <property type="match status" value="1"/>
</dbReference>
<comment type="cofactor">
    <cofactor evidence="9">
        <name>[2Fe-2S] cluster</name>
        <dbReference type="ChEBI" id="CHEBI:190135"/>
    </cofactor>
</comment>
<evidence type="ECO:0000256" key="3">
    <source>
        <dbReference type="ARBA" id="ARBA00022714"/>
    </source>
</evidence>
<organism evidence="11">
    <name type="scientific">hydrocarbon metagenome</name>
    <dbReference type="NCBI Taxonomy" id="938273"/>
    <lineage>
        <taxon>unclassified sequences</taxon>
        <taxon>metagenomes</taxon>
        <taxon>ecological metagenomes</taxon>
    </lineage>
</organism>
<dbReference type="InterPro" id="IPR019480">
    <property type="entry name" value="Dihydroorotate_DH_Fe-S-bd"/>
</dbReference>
<dbReference type="InterPro" id="IPR017927">
    <property type="entry name" value="FAD-bd_FR_type"/>
</dbReference>
<gene>
    <name evidence="11" type="ORF">ASZ90_007747</name>
</gene>
<dbReference type="InterPro" id="IPR050353">
    <property type="entry name" value="PyrK_electron_transfer"/>
</dbReference>
<protein>
    <submittedName>
        <fullName evidence="11">Heterodisulfide reductase, cytochrome reductase subunit</fullName>
    </submittedName>
</protein>
<keyword evidence="6" id="KW-0249">Electron transport</keyword>
<dbReference type="PIRSF" id="PIRSF006816">
    <property type="entry name" value="Cyc3_hyd_g"/>
    <property type="match status" value="1"/>
</dbReference>
<dbReference type="CDD" id="cd06221">
    <property type="entry name" value="sulfite_reductase_like"/>
    <property type="match status" value="1"/>
</dbReference>
<evidence type="ECO:0000259" key="10">
    <source>
        <dbReference type="PROSITE" id="PS51384"/>
    </source>
</evidence>
<dbReference type="Gene3D" id="2.40.30.10">
    <property type="entry name" value="Translation factors"/>
    <property type="match status" value="1"/>
</dbReference>
<dbReference type="AlphaFoldDB" id="A0A0W8FNL0"/>
<keyword evidence="4" id="KW-0479">Metal-binding</keyword>
<dbReference type="EMBL" id="LNQE01000964">
    <property type="protein sequence ID" value="KUG22464.1"/>
    <property type="molecule type" value="Genomic_DNA"/>
</dbReference>
<evidence type="ECO:0000256" key="6">
    <source>
        <dbReference type="ARBA" id="ARBA00022982"/>
    </source>
</evidence>
<name>A0A0W8FNL0_9ZZZZ</name>
<dbReference type="SUPFAM" id="SSF63380">
    <property type="entry name" value="Riboflavin synthase domain-like"/>
    <property type="match status" value="1"/>
</dbReference>
<keyword evidence="7" id="KW-0408">Iron</keyword>
<dbReference type="Gene3D" id="3.40.50.80">
    <property type="entry name" value="Nucleotide-binding domain of ferredoxin-NADP reductase (FNR) module"/>
    <property type="match status" value="1"/>
</dbReference>
<dbReference type="InterPro" id="IPR017938">
    <property type="entry name" value="Riboflavin_synthase-like_b-brl"/>
</dbReference>
<keyword evidence="5" id="KW-0274">FAD</keyword>
<dbReference type="GO" id="GO:0046872">
    <property type="term" value="F:metal ion binding"/>
    <property type="evidence" value="ECO:0007669"/>
    <property type="project" value="UniProtKB-KW"/>
</dbReference>
<reference evidence="11" key="1">
    <citation type="journal article" date="2015" name="Proc. Natl. Acad. Sci. U.S.A.">
        <title>Networks of energetic and metabolic interactions define dynamics in microbial communities.</title>
        <authorList>
            <person name="Embree M."/>
            <person name="Liu J.K."/>
            <person name="Al-Bassam M.M."/>
            <person name="Zengler K."/>
        </authorList>
    </citation>
    <scope>NUCLEOTIDE SEQUENCE</scope>
</reference>
<proteinExistence type="predicted"/>